<dbReference type="PANTHER" id="PTHR13878:SF91">
    <property type="entry name" value="FAD BINDING DOMAIN PROTEIN (AFU_ORTHOLOGUE AFUA_6G12070)-RELATED"/>
    <property type="match status" value="1"/>
</dbReference>
<evidence type="ECO:0000256" key="1">
    <source>
        <dbReference type="ARBA" id="ARBA00005466"/>
    </source>
</evidence>
<feature type="region of interest" description="Disordered" evidence="3">
    <location>
        <begin position="290"/>
        <end position="343"/>
    </location>
</feature>
<dbReference type="STRING" id="1173701.A0A066X1D2"/>
<dbReference type="CDD" id="cd00882">
    <property type="entry name" value="Ras_like_GTPase"/>
    <property type="match status" value="1"/>
</dbReference>
<sequence length="978" mass="105707">MIKTLVLAVIGPHGAGKTSFIRSLSECEPIPLPQSPALIEDGYISYAPPDAPDVSLYRCNFPPGQTPYILVDTPGLCARADNLPDHETIDLVKARLDRAGVRLHGVIYLQRIMEATSADFAVRNLGRFREAFRSDAFRHVVVATTFWDLSPKLVPKSDEFFLGEFRRLSASMRMEHKTARLYNDFNSSADLLETIRPGSTFYPFAVLEPGDEPLAETPESWEDILASSKCCTIAGHLHGEKGAWDIKGTVVIEDESDVTSASESDLVLAYLHSNDGICLPSLIHLCGTSGSPTPLNRPVSPRRLVGKRHRRPLMQQRPNSSPVFPLSRSPSLLENSSPRRSLAYSAPSHSHRWISNVFSGDQRHPERFRFSLGKSTKSPPPVMLPYAVRPPTILAAALASLAATVDASGEASCKAYPGSADWPSAETWARLDESLGGRLLRPTPPGAVCHPDLAVYDESRCAAVAAGWGSYELHVADPVSAMWTNFGNDTCLPDPAHVCSPDGYPAFVVNATTPEHIKLGVDFARENNVRLVIKSTGHDYLGRSIAPGALSIWVHHMQYVEYHPGEFKLAGSDVVIAGDAVSAGGGTEMYTLYKAAAERGRVVVGGTAKSVSVGGYVTGGGHSLLAPRFGLAADNVLQMEVVTPLGEVLTLNEAQNTDLFWAMRGGGGSTFGVITSVTFATHPTPPISNTAWAMLTEPRAPYLPDLAAYFLSQAPALEKAGLSGYALINSHMPNPISAPGLPPNAAGVIGVSLLQDDADLDEVARIWASVNQTVAERWPQVTFLSSSSQFPTWLDYYDENYDHNKAGINKLLVSRLIDEQTLTGDEGALAGAVKTMIDNVGGMYGFLVSGKGVHGAEPRGGGNAVHPSWRRAYILAIAAVGWTSFDAASKDDAKKSIFDAAEGFRQLGPDMGAYLNEGLPHERDWQKTFWGDNYARLLDIKKSVDPGDTFWCHPCVGNEVWAERSDGRLCKGLSEGPW</sequence>
<dbReference type="InterPro" id="IPR012951">
    <property type="entry name" value="BBE"/>
</dbReference>
<name>A0A066X1D2_COLSU</name>
<dbReference type="GO" id="GO:0016491">
    <property type="term" value="F:oxidoreductase activity"/>
    <property type="evidence" value="ECO:0007669"/>
    <property type="project" value="UniProtKB-KW"/>
</dbReference>
<accession>A0A066X1D2</accession>
<comment type="similarity">
    <text evidence="1">Belongs to the oxygen-dependent FAD-linked oxidoreductase family.</text>
</comment>
<evidence type="ECO:0000256" key="2">
    <source>
        <dbReference type="ARBA" id="ARBA00023002"/>
    </source>
</evidence>
<dbReference type="Proteomes" id="UP000027238">
    <property type="component" value="Unassembled WGS sequence"/>
</dbReference>
<feature type="domain" description="FAD-binding PCMH-type" evidence="4">
    <location>
        <begin position="501"/>
        <end position="684"/>
    </location>
</feature>
<proteinExistence type="inferred from homology"/>
<dbReference type="Pfam" id="PF08031">
    <property type="entry name" value="BBE"/>
    <property type="match status" value="1"/>
</dbReference>
<dbReference type="OrthoDB" id="9983560at2759"/>
<dbReference type="Gene3D" id="3.40.50.300">
    <property type="entry name" value="P-loop containing nucleotide triphosphate hydrolases"/>
    <property type="match status" value="1"/>
</dbReference>
<dbReference type="InterPro" id="IPR016169">
    <property type="entry name" value="FAD-bd_PCMH_sub2"/>
</dbReference>
<dbReference type="PROSITE" id="PS51387">
    <property type="entry name" value="FAD_PCMH"/>
    <property type="match status" value="1"/>
</dbReference>
<keyword evidence="2" id="KW-0560">Oxidoreductase</keyword>
<dbReference type="EMBL" id="JMSE01001302">
    <property type="protein sequence ID" value="KDN62737.1"/>
    <property type="molecule type" value="Genomic_DNA"/>
</dbReference>
<reference evidence="6" key="1">
    <citation type="journal article" date="2014" name="Genome Announc.">
        <title>Draft genome sequence of Colletotrichum sublineola, a destructive pathogen of cultivated sorghum.</title>
        <authorList>
            <person name="Baroncelli R."/>
            <person name="Sanz-Martin J.M."/>
            <person name="Rech G.E."/>
            <person name="Sukno S.A."/>
            <person name="Thon M.R."/>
        </authorList>
    </citation>
    <scope>NUCLEOTIDE SEQUENCE [LARGE SCALE GENOMIC DNA]</scope>
    <source>
        <strain evidence="6">TX430BB</strain>
    </source>
</reference>
<feature type="compositionally biased region" description="Polar residues" evidence="3">
    <location>
        <begin position="316"/>
        <end position="339"/>
    </location>
</feature>
<evidence type="ECO:0000313" key="5">
    <source>
        <dbReference type="EMBL" id="KDN62737.1"/>
    </source>
</evidence>
<dbReference type="HOGENOM" id="CLU_304028_0_0_1"/>
<dbReference type="InterPro" id="IPR050432">
    <property type="entry name" value="FAD-linked_Oxidoreductases_BP"/>
</dbReference>
<evidence type="ECO:0000313" key="6">
    <source>
        <dbReference type="Proteomes" id="UP000027238"/>
    </source>
</evidence>
<dbReference type="InterPro" id="IPR027417">
    <property type="entry name" value="P-loop_NTPase"/>
</dbReference>
<dbReference type="Gene3D" id="3.30.465.10">
    <property type="match status" value="2"/>
</dbReference>
<dbReference type="SUPFAM" id="SSF52540">
    <property type="entry name" value="P-loop containing nucleoside triphosphate hydrolases"/>
    <property type="match status" value="1"/>
</dbReference>
<dbReference type="InterPro" id="IPR006094">
    <property type="entry name" value="Oxid_FAD_bind_N"/>
</dbReference>
<dbReference type="AlphaFoldDB" id="A0A066X1D2"/>
<dbReference type="PANTHER" id="PTHR13878">
    <property type="entry name" value="GULONOLACTONE OXIDASE"/>
    <property type="match status" value="1"/>
</dbReference>
<dbReference type="InterPro" id="IPR036318">
    <property type="entry name" value="FAD-bd_PCMH-like_sf"/>
</dbReference>
<dbReference type="Pfam" id="PF01565">
    <property type="entry name" value="FAD_binding_4"/>
    <property type="match status" value="1"/>
</dbReference>
<protein>
    <submittedName>
        <fullName evidence="5">Putative FAD binding domain-containing protein</fullName>
    </submittedName>
</protein>
<organism evidence="5 6">
    <name type="scientific">Colletotrichum sublineola</name>
    <name type="common">Sorghum anthracnose fungus</name>
    <dbReference type="NCBI Taxonomy" id="1173701"/>
    <lineage>
        <taxon>Eukaryota</taxon>
        <taxon>Fungi</taxon>
        <taxon>Dikarya</taxon>
        <taxon>Ascomycota</taxon>
        <taxon>Pezizomycotina</taxon>
        <taxon>Sordariomycetes</taxon>
        <taxon>Hypocreomycetidae</taxon>
        <taxon>Glomerellales</taxon>
        <taxon>Glomerellaceae</taxon>
        <taxon>Colletotrichum</taxon>
        <taxon>Colletotrichum graminicola species complex</taxon>
    </lineage>
</organism>
<dbReference type="eggNOG" id="ENOG502S43K">
    <property type="taxonomic scope" value="Eukaryota"/>
</dbReference>
<dbReference type="GO" id="GO:0071949">
    <property type="term" value="F:FAD binding"/>
    <property type="evidence" value="ECO:0007669"/>
    <property type="project" value="InterPro"/>
</dbReference>
<evidence type="ECO:0000259" key="4">
    <source>
        <dbReference type="PROSITE" id="PS51387"/>
    </source>
</evidence>
<dbReference type="SUPFAM" id="SSF56176">
    <property type="entry name" value="FAD-binding/transporter-associated domain-like"/>
    <property type="match status" value="1"/>
</dbReference>
<keyword evidence="6" id="KW-1185">Reference proteome</keyword>
<comment type="caution">
    <text evidence="5">The sequence shown here is derived from an EMBL/GenBank/DDBJ whole genome shotgun (WGS) entry which is preliminary data.</text>
</comment>
<dbReference type="InterPro" id="IPR016166">
    <property type="entry name" value="FAD-bd_PCMH"/>
</dbReference>
<evidence type="ECO:0000256" key="3">
    <source>
        <dbReference type="SAM" id="MobiDB-lite"/>
    </source>
</evidence>
<gene>
    <name evidence="5" type="ORF">CSUB01_05693</name>
</gene>